<accession>A0A0D8FX11</accession>
<dbReference type="Proteomes" id="UP000032336">
    <property type="component" value="Unassembled WGS sequence"/>
</dbReference>
<dbReference type="GeneID" id="78371933"/>
<reference evidence="1 2" key="1">
    <citation type="submission" date="2015-01" db="EMBL/GenBank/DDBJ databases">
        <title>Draft genome of the acidophilic iron oxidizer Ferrimicrobium acidiphilum strain T23.</title>
        <authorList>
            <person name="Poehlein A."/>
            <person name="Eisen S."/>
            <person name="Schloemann M."/>
            <person name="Johnson B.D."/>
            <person name="Daniel R."/>
            <person name="Muehling M."/>
        </authorList>
    </citation>
    <scope>NUCLEOTIDE SEQUENCE [LARGE SCALE GENOMIC DNA]</scope>
    <source>
        <strain evidence="1 2">T23</strain>
    </source>
</reference>
<dbReference type="InterPro" id="IPR011991">
    <property type="entry name" value="ArsR-like_HTH"/>
</dbReference>
<comment type="caution">
    <text evidence="1">The sequence shown here is derived from an EMBL/GenBank/DDBJ whole genome shotgun (WGS) entry which is preliminary data.</text>
</comment>
<evidence type="ECO:0000313" key="1">
    <source>
        <dbReference type="EMBL" id="KJE77519.1"/>
    </source>
</evidence>
<sequence>MQSYDDAWASCHESIPTESIPTESIPTESIPTRALADVGAIKALTHPLRLGLIDLLGQYESITAAEAARMLDSTAAKCSFHLRQLAKYDFVEPVEVPSRRERPWRLKYLGITIADEVGETTAGFNALAEQMVNTIVERFRAYRRFVSQLSADWREVSGLHEGIGWLTISELRELDTSFDFFASLAAARTHGYEEIPEGARRVDIAKFVSPLDPPDRG</sequence>
<dbReference type="Pfam" id="PF12840">
    <property type="entry name" value="HTH_20"/>
    <property type="match status" value="1"/>
</dbReference>
<name>A0A0D8FX11_9ACTN</name>
<dbReference type="InterPro" id="IPR036388">
    <property type="entry name" value="WH-like_DNA-bd_sf"/>
</dbReference>
<dbReference type="CDD" id="cd00090">
    <property type="entry name" value="HTH_ARSR"/>
    <property type="match status" value="1"/>
</dbReference>
<keyword evidence="2" id="KW-1185">Reference proteome</keyword>
<evidence type="ECO:0000313" key="2">
    <source>
        <dbReference type="Proteomes" id="UP000032336"/>
    </source>
</evidence>
<dbReference type="RefSeq" id="WP_035388568.1">
    <property type="nucleotide sequence ID" value="NZ_JQKF01000003.1"/>
</dbReference>
<gene>
    <name evidence="1" type="ORF">FEAC_06270</name>
</gene>
<dbReference type="STRING" id="1121877.FEAC_06270"/>
<dbReference type="SUPFAM" id="SSF46785">
    <property type="entry name" value="Winged helix' DNA-binding domain"/>
    <property type="match status" value="1"/>
</dbReference>
<dbReference type="eggNOG" id="COG0640">
    <property type="taxonomic scope" value="Bacteria"/>
</dbReference>
<dbReference type="Gene3D" id="1.10.10.10">
    <property type="entry name" value="Winged helix-like DNA-binding domain superfamily/Winged helix DNA-binding domain"/>
    <property type="match status" value="1"/>
</dbReference>
<protein>
    <submittedName>
        <fullName evidence="1">Helix-turn-helix domain protein</fullName>
    </submittedName>
</protein>
<organism evidence="1 2">
    <name type="scientific">Ferrimicrobium acidiphilum DSM 19497</name>
    <dbReference type="NCBI Taxonomy" id="1121877"/>
    <lineage>
        <taxon>Bacteria</taxon>
        <taxon>Bacillati</taxon>
        <taxon>Actinomycetota</taxon>
        <taxon>Acidimicrobiia</taxon>
        <taxon>Acidimicrobiales</taxon>
        <taxon>Acidimicrobiaceae</taxon>
        <taxon>Ferrimicrobium</taxon>
    </lineage>
</organism>
<dbReference type="AlphaFoldDB" id="A0A0D8FX11"/>
<dbReference type="InterPro" id="IPR036390">
    <property type="entry name" value="WH_DNA-bd_sf"/>
</dbReference>
<dbReference type="EMBL" id="JXUW01000004">
    <property type="protein sequence ID" value="KJE77519.1"/>
    <property type="molecule type" value="Genomic_DNA"/>
</dbReference>
<proteinExistence type="predicted"/>